<keyword evidence="2" id="KW-1185">Reference proteome</keyword>
<reference evidence="2" key="2">
    <citation type="journal article" date="2010" name="Genome Res.">
        <title>Population genomic sequencing of Coccidioides fungi reveals recent hybridization and transposon control.</title>
        <authorList>
            <person name="Neafsey D.E."/>
            <person name="Barker B.M."/>
            <person name="Sharpton T.J."/>
            <person name="Stajich J.E."/>
            <person name="Park D.J."/>
            <person name="Whiston E."/>
            <person name="Hung C.-Y."/>
            <person name="McMahan C."/>
            <person name="White J."/>
            <person name="Sykes S."/>
            <person name="Heiman D."/>
            <person name="Young S."/>
            <person name="Zeng Q."/>
            <person name="Abouelleil A."/>
            <person name="Aftuck L."/>
            <person name="Bessette D."/>
            <person name="Brown A."/>
            <person name="FitzGerald M."/>
            <person name="Lui A."/>
            <person name="Macdonald J.P."/>
            <person name="Priest M."/>
            <person name="Orbach M.J."/>
            <person name="Galgiani J.N."/>
            <person name="Kirkland T.N."/>
            <person name="Cole G.T."/>
            <person name="Birren B.W."/>
            <person name="Henn M.R."/>
            <person name="Taylor J.W."/>
            <person name="Rounsley S.D."/>
        </authorList>
    </citation>
    <scope>GENOME REANNOTATION</scope>
    <source>
        <strain evidence="2">RS</strain>
    </source>
</reference>
<proteinExistence type="predicted"/>
<protein>
    <submittedName>
        <fullName evidence="1">Uncharacterized protein</fullName>
    </submittedName>
</protein>
<accession>J3KL67</accession>
<dbReference type="AlphaFoldDB" id="J3KL67"/>
<dbReference type="EMBL" id="GG704911">
    <property type="protein sequence ID" value="EAS36995.3"/>
    <property type="molecule type" value="Genomic_DNA"/>
</dbReference>
<dbReference type="Proteomes" id="UP000001261">
    <property type="component" value="Unassembled WGS sequence"/>
</dbReference>
<dbReference type="VEuPathDB" id="FungiDB:CIMG_12695"/>
<evidence type="ECO:0000313" key="2">
    <source>
        <dbReference type="Proteomes" id="UP000001261"/>
    </source>
</evidence>
<dbReference type="InParanoid" id="J3KL67"/>
<dbReference type="GeneID" id="24164322"/>
<reference evidence="2" key="1">
    <citation type="journal article" date="2009" name="Genome Res.">
        <title>Comparative genomic analyses of the human fungal pathogens Coccidioides and their relatives.</title>
        <authorList>
            <person name="Sharpton T.J."/>
            <person name="Stajich J.E."/>
            <person name="Rounsley S.D."/>
            <person name="Gardner M.J."/>
            <person name="Wortman J.R."/>
            <person name="Jordar V.S."/>
            <person name="Maiti R."/>
            <person name="Kodira C.D."/>
            <person name="Neafsey D.E."/>
            <person name="Zeng Q."/>
            <person name="Hung C.-Y."/>
            <person name="McMahan C."/>
            <person name="Muszewska A."/>
            <person name="Grynberg M."/>
            <person name="Mandel M.A."/>
            <person name="Kellner E.M."/>
            <person name="Barker B.M."/>
            <person name="Galgiani J.N."/>
            <person name="Orbach M.J."/>
            <person name="Kirkland T.N."/>
            <person name="Cole G.T."/>
            <person name="Henn M.R."/>
            <person name="Birren B.W."/>
            <person name="Taylor J.W."/>
        </authorList>
    </citation>
    <scope>NUCLEOTIDE SEQUENCE [LARGE SCALE GENOMIC DNA]</scope>
    <source>
        <strain evidence="2">RS</strain>
    </source>
</reference>
<organism evidence="1 2">
    <name type="scientific">Coccidioides immitis (strain RS)</name>
    <name type="common">Valley fever fungus</name>
    <dbReference type="NCBI Taxonomy" id="246410"/>
    <lineage>
        <taxon>Eukaryota</taxon>
        <taxon>Fungi</taxon>
        <taxon>Dikarya</taxon>
        <taxon>Ascomycota</taxon>
        <taxon>Pezizomycotina</taxon>
        <taxon>Eurotiomycetes</taxon>
        <taxon>Eurotiomycetidae</taxon>
        <taxon>Onygenales</taxon>
        <taxon>Onygenaceae</taxon>
        <taxon>Coccidioides</taxon>
    </lineage>
</organism>
<sequence length="83" mass="9313">MYSVLSKSWIVWLIGRAQLDAYRVEFSGAFLLGWSKVAKTLPYPLDKRTALGLSGTGAQRWMGDDDAVCWFGEVMAVHSTWGR</sequence>
<name>J3KL67_COCIM</name>
<dbReference type="RefSeq" id="XP_001248578.2">
    <property type="nucleotide sequence ID" value="XM_001248577.2"/>
</dbReference>
<evidence type="ECO:0000313" key="1">
    <source>
        <dbReference type="EMBL" id="EAS36995.3"/>
    </source>
</evidence>
<gene>
    <name evidence="1" type="ORF">CIMG_12695</name>
</gene>
<dbReference type="KEGG" id="cim:CIMG_12695"/>